<organism evidence="1 2">
    <name type="scientific">Mycolicibacterium doricum</name>
    <dbReference type="NCBI Taxonomy" id="126673"/>
    <lineage>
        <taxon>Bacteria</taxon>
        <taxon>Bacillati</taxon>
        <taxon>Actinomycetota</taxon>
        <taxon>Actinomycetes</taxon>
        <taxon>Mycobacteriales</taxon>
        <taxon>Mycobacteriaceae</taxon>
        <taxon>Mycolicibacterium</taxon>
    </lineage>
</organism>
<keyword evidence="2" id="KW-1185">Reference proteome</keyword>
<dbReference type="STRING" id="126673.AWC01_14365"/>
<accession>A0A1X1T342</accession>
<evidence type="ECO:0000313" key="1">
    <source>
        <dbReference type="EMBL" id="ORV38737.1"/>
    </source>
</evidence>
<protein>
    <recommendedName>
        <fullName evidence="3">STAS/SEC14 domain-containing protein</fullName>
    </recommendedName>
</protein>
<proteinExistence type="predicted"/>
<dbReference type="AlphaFoldDB" id="A0A1X1T342"/>
<dbReference type="InterPro" id="IPR021866">
    <property type="entry name" value="SpoIIAA-like"/>
</dbReference>
<dbReference type="Gene3D" id="3.40.50.10600">
    <property type="entry name" value="SpoIIaa-like domains"/>
    <property type="match status" value="1"/>
</dbReference>
<dbReference type="RefSeq" id="WP_179960023.1">
    <property type="nucleotide sequence ID" value="NZ_AP022605.1"/>
</dbReference>
<dbReference type="SUPFAM" id="SSF52091">
    <property type="entry name" value="SpoIIaa-like"/>
    <property type="match status" value="1"/>
</dbReference>
<comment type="caution">
    <text evidence="1">The sequence shown here is derived from an EMBL/GenBank/DDBJ whole genome shotgun (WGS) entry which is preliminary data.</text>
</comment>
<dbReference type="Proteomes" id="UP000193564">
    <property type="component" value="Unassembled WGS sequence"/>
</dbReference>
<sequence length="121" mass="13309">MIEVLQDMPAGVAGIRVSGRVTANDFHQFTPALDRMLDTDEIRFVEVIGSDYEGFGPGGLLADVKQGFRTIKHLRGFKRTAVVTDKEWIGHTLHALAWMIPGEVALFGLDQIDAAKQWAAS</sequence>
<dbReference type="InterPro" id="IPR038396">
    <property type="entry name" value="SpoIIAA-like_sf"/>
</dbReference>
<reference evidence="1 2" key="1">
    <citation type="submission" date="2016-01" db="EMBL/GenBank/DDBJ databases">
        <title>The new phylogeny of the genus Mycobacterium.</title>
        <authorList>
            <person name="Tarcisio F."/>
            <person name="Conor M."/>
            <person name="Antonella G."/>
            <person name="Elisabetta G."/>
            <person name="Giulia F.S."/>
            <person name="Sara T."/>
            <person name="Anna F."/>
            <person name="Clotilde B."/>
            <person name="Roberto B."/>
            <person name="Veronica D.S."/>
            <person name="Fabio R."/>
            <person name="Monica P."/>
            <person name="Olivier J."/>
            <person name="Enrico T."/>
            <person name="Nicola S."/>
        </authorList>
    </citation>
    <scope>NUCLEOTIDE SEQUENCE [LARGE SCALE GENOMIC DNA]</scope>
    <source>
        <strain evidence="1 2">DSM 44339</strain>
    </source>
</reference>
<dbReference type="InterPro" id="IPR036513">
    <property type="entry name" value="STAS_dom_sf"/>
</dbReference>
<dbReference type="EMBL" id="LQOS01000040">
    <property type="protein sequence ID" value="ORV38737.1"/>
    <property type="molecule type" value="Genomic_DNA"/>
</dbReference>
<gene>
    <name evidence="1" type="ORF">AWC01_14365</name>
</gene>
<evidence type="ECO:0008006" key="3">
    <source>
        <dbReference type="Google" id="ProtNLM"/>
    </source>
</evidence>
<dbReference type="Pfam" id="PF11964">
    <property type="entry name" value="SpoIIAA-like"/>
    <property type="match status" value="1"/>
</dbReference>
<name>A0A1X1T342_9MYCO</name>
<evidence type="ECO:0000313" key="2">
    <source>
        <dbReference type="Proteomes" id="UP000193564"/>
    </source>
</evidence>